<keyword evidence="1" id="KW-0732">Signal</keyword>
<dbReference type="AlphaFoldDB" id="A0A2R5GEC6"/>
<evidence type="ECO:0000256" key="1">
    <source>
        <dbReference type="SAM" id="SignalP"/>
    </source>
</evidence>
<accession>A0A2R5GEC6</accession>
<dbReference type="Proteomes" id="UP000241890">
    <property type="component" value="Unassembled WGS sequence"/>
</dbReference>
<feature type="chain" id="PRO_5015344650" evidence="1">
    <location>
        <begin position="25"/>
        <end position="308"/>
    </location>
</feature>
<gene>
    <name evidence="2" type="ORF">FCC1311_055222</name>
</gene>
<feature type="signal peptide" evidence="1">
    <location>
        <begin position="1"/>
        <end position="24"/>
    </location>
</feature>
<sequence length="308" mass="32985">MVMMGKGLALVVLAVAAVVGGARAEEEQNTRGLLQGQSEALVAQALEAAREDRRSLLVRTHEDDEEDFESRLLGKKKKKGLGLKKVGKAISGVGKDISKAAKSAKSALSKAFKGKWIKRDKSFWDKIENGGQDAWKGLVQGTGTIDNYMNNHFVDDLEWMGKQIAEAYDVFCGIDVAVVAVIYACSIALNAALCAATSGCGPWCGPDKKLIHKILEMVGVSVAYNLIKCGAYHSLKEIDGLCKGRAMGVADQLALSYLGDPFTPTCNTAVSCSCGDCWWECSYEVHAVCQGNTWKQGVKAIADALASL</sequence>
<evidence type="ECO:0000313" key="2">
    <source>
        <dbReference type="EMBL" id="GBG29300.1"/>
    </source>
</evidence>
<keyword evidence="3" id="KW-1185">Reference proteome</keyword>
<evidence type="ECO:0000313" key="3">
    <source>
        <dbReference type="Proteomes" id="UP000241890"/>
    </source>
</evidence>
<dbReference type="EMBL" id="BEYU01000055">
    <property type="protein sequence ID" value="GBG29300.1"/>
    <property type="molecule type" value="Genomic_DNA"/>
</dbReference>
<organism evidence="2 3">
    <name type="scientific">Hondaea fermentalgiana</name>
    <dbReference type="NCBI Taxonomy" id="2315210"/>
    <lineage>
        <taxon>Eukaryota</taxon>
        <taxon>Sar</taxon>
        <taxon>Stramenopiles</taxon>
        <taxon>Bigyra</taxon>
        <taxon>Labyrinthulomycetes</taxon>
        <taxon>Thraustochytrida</taxon>
        <taxon>Thraustochytriidae</taxon>
        <taxon>Hondaea</taxon>
    </lineage>
</organism>
<protein>
    <submittedName>
        <fullName evidence="2">Uncharacterized protein</fullName>
    </submittedName>
</protein>
<comment type="caution">
    <text evidence="2">The sequence shown here is derived from an EMBL/GenBank/DDBJ whole genome shotgun (WGS) entry which is preliminary data.</text>
</comment>
<proteinExistence type="predicted"/>
<reference evidence="2 3" key="1">
    <citation type="submission" date="2017-12" db="EMBL/GenBank/DDBJ databases">
        <title>Sequencing, de novo assembly and annotation of complete genome of a new Thraustochytrid species, strain FCC1311.</title>
        <authorList>
            <person name="Sedici K."/>
            <person name="Godart F."/>
            <person name="Aiese Cigliano R."/>
            <person name="Sanseverino W."/>
            <person name="Barakat M."/>
            <person name="Ortet P."/>
            <person name="Marechal E."/>
            <person name="Cagnac O."/>
            <person name="Amato A."/>
        </authorList>
    </citation>
    <scope>NUCLEOTIDE SEQUENCE [LARGE SCALE GENOMIC DNA]</scope>
</reference>
<name>A0A2R5GEC6_9STRA</name>
<dbReference type="InParanoid" id="A0A2R5GEC6"/>